<organism evidence="1 2">
    <name type="scientific">Fusarium venenatum</name>
    <dbReference type="NCBI Taxonomy" id="56646"/>
    <lineage>
        <taxon>Eukaryota</taxon>
        <taxon>Fungi</taxon>
        <taxon>Dikarya</taxon>
        <taxon>Ascomycota</taxon>
        <taxon>Pezizomycotina</taxon>
        <taxon>Sordariomycetes</taxon>
        <taxon>Hypocreomycetidae</taxon>
        <taxon>Hypocreales</taxon>
        <taxon>Nectriaceae</taxon>
        <taxon>Fusarium</taxon>
    </lineage>
</organism>
<reference evidence="2" key="1">
    <citation type="submission" date="2014-10" db="EMBL/GenBank/DDBJ databases">
        <authorList>
            <person name="King R."/>
        </authorList>
    </citation>
    <scope>NUCLEOTIDE SEQUENCE [LARGE SCALE GENOMIC DNA]</scope>
    <source>
        <strain evidence="2">A3/5</strain>
    </source>
</reference>
<dbReference type="EMBL" id="LN649229">
    <property type="protein sequence ID" value="CEI64803.1"/>
    <property type="molecule type" value="Genomic_DNA"/>
</dbReference>
<dbReference type="AlphaFoldDB" id="A0A2L2TA35"/>
<dbReference type="Proteomes" id="UP000245910">
    <property type="component" value="Chromosome I"/>
</dbReference>
<protein>
    <submittedName>
        <fullName evidence="1">Uncharacterized protein</fullName>
    </submittedName>
</protein>
<keyword evidence="2" id="KW-1185">Reference proteome</keyword>
<evidence type="ECO:0000313" key="1">
    <source>
        <dbReference type="EMBL" id="CEI64803.1"/>
    </source>
</evidence>
<proteinExistence type="predicted"/>
<evidence type="ECO:0000313" key="2">
    <source>
        <dbReference type="Proteomes" id="UP000245910"/>
    </source>
</evidence>
<sequence length="45" mass="4773">MCRKADCRVPCSLKVGGVMISAMAENGSSGTSINIQMHLSGDWET</sequence>
<name>A0A2L2TA35_9HYPO</name>
<accession>A0A2L2TA35</accession>